<proteinExistence type="predicted"/>
<dbReference type="EMBL" id="JBHUOV010000005">
    <property type="protein sequence ID" value="MFD2824065.1"/>
    <property type="molecule type" value="Genomic_DNA"/>
</dbReference>
<comment type="caution">
    <text evidence="2">The sequence shown here is derived from an EMBL/GenBank/DDBJ whole genome shotgun (WGS) entry which is preliminary data.</text>
</comment>
<dbReference type="InterPro" id="IPR025348">
    <property type="entry name" value="DUF4252"/>
</dbReference>
<reference evidence="3" key="1">
    <citation type="journal article" date="2019" name="Int. J. Syst. Evol. Microbiol.">
        <title>The Global Catalogue of Microorganisms (GCM) 10K type strain sequencing project: providing services to taxonomists for standard genome sequencing and annotation.</title>
        <authorList>
            <consortium name="The Broad Institute Genomics Platform"/>
            <consortium name="The Broad Institute Genome Sequencing Center for Infectious Disease"/>
            <person name="Wu L."/>
            <person name="Ma J."/>
        </authorList>
    </citation>
    <scope>NUCLEOTIDE SEQUENCE [LARGE SCALE GENOMIC DNA]</scope>
    <source>
        <strain evidence="3">KCTC 32141</strain>
    </source>
</reference>
<organism evidence="2 3">
    <name type="scientific">Lacinutrix iliipiscaria</name>
    <dbReference type="NCBI Taxonomy" id="1230532"/>
    <lineage>
        <taxon>Bacteria</taxon>
        <taxon>Pseudomonadati</taxon>
        <taxon>Bacteroidota</taxon>
        <taxon>Flavobacteriia</taxon>
        <taxon>Flavobacteriales</taxon>
        <taxon>Flavobacteriaceae</taxon>
        <taxon>Lacinutrix</taxon>
    </lineage>
</organism>
<dbReference type="Pfam" id="PF14060">
    <property type="entry name" value="DUF4252"/>
    <property type="match status" value="1"/>
</dbReference>
<gene>
    <name evidence="2" type="ORF">ACFS5M_10305</name>
</gene>
<protein>
    <submittedName>
        <fullName evidence="2">DUF4252 domain-containing protein</fullName>
    </submittedName>
</protein>
<dbReference type="PROSITE" id="PS51257">
    <property type="entry name" value="PROKAR_LIPOPROTEIN"/>
    <property type="match status" value="1"/>
</dbReference>
<evidence type="ECO:0000313" key="3">
    <source>
        <dbReference type="Proteomes" id="UP001597533"/>
    </source>
</evidence>
<feature type="chain" id="PRO_5045930535" evidence="1">
    <location>
        <begin position="23"/>
        <end position="180"/>
    </location>
</feature>
<name>A0ABW5WSB5_9FLAO</name>
<evidence type="ECO:0000256" key="1">
    <source>
        <dbReference type="SAM" id="SignalP"/>
    </source>
</evidence>
<feature type="signal peptide" evidence="1">
    <location>
        <begin position="1"/>
        <end position="22"/>
    </location>
</feature>
<dbReference type="Proteomes" id="UP001597533">
    <property type="component" value="Unassembled WGS sequence"/>
</dbReference>
<keyword evidence="1" id="KW-0732">Signal</keyword>
<keyword evidence="3" id="KW-1185">Reference proteome</keyword>
<sequence length="180" mass="20186">MIQSIKKSLFSLLALIMLVSCSNTQSLQTYFVDNQETPNFTTLDIPTSIVKFENTELSASELEAYESIDKLNFLGFKLDSNNLDSYKAEMNKVSSILSDKKYIDLGEFNMQGSKMIVKYLGDNDIADEFIIFGNSKDVGFGVLRVLGDDMSPAKLYMLAQSMNKASVDQSQLQSLTDFFK</sequence>
<dbReference type="RefSeq" id="WP_183489870.1">
    <property type="nucleotide sequence ID" value="NZ_JBHUOV010000005.1"/>
</dbReference>
<accession>A0ABW5WSB5</accession>
<evidence type="ECO:0000313" key="2">
    <source>
        <dbReference type="EMBL" id="MFD2824065.1"/>
    </source>
</evidence>